<dbReference type="EMBL" id="MU006299">
    <property type="protein sequence ID" value="KAF2852352.1"/>
    <property type="molecule type" value="Genomic_DNA"/>
</dbReference>
<sequence length="83" mass="8815">MRHGHMSPKGFDKSFSTLATRSAVARLTCPENVLAAAVLTGSIFTLQVASAKNAQTSRCSAGLKPSPQSIRAIAYPRCLDVPR</sequence>
<dbReference type="AlphaFoldDB" id="A0A6A7BAS3"/>
<reference evidence="1" key="1">
    <citation type="submission" date="2020-01" db="EMBL/GenBank/DDBJ databases">
        <authorList>
            <consortium name="DOE Joint Genome Institute"/>
            <person name="Haridas S."/>
            <person name="Albert R."/>
            <person name="Binder M."/>
            <person name="Bloem J."/>
            <person name="Labutti K."/>
            <person name="Salamov A."/>
            <person name="Andreopoulos B."/>
            <person name="Baker S.E."/>
            <person name="Barry K."/>
            <person name="Bills G."/>
            <person name="Bluhm B.H."/>
            <person name="Cannon C."/>
            <person name="Castanera R."/>
            <person name="Culley D.E."/>
            <person name="Daum C."/>
            <person name="Ezra D."/>
            <person name="Gonzalez J.B."/>
            <person name="Henrissat B."/>
            <person name="Kuo A."/>
            <person name="Liang C."/>
            <person name="Lipzen A."/>
            <person name="Lutzoni F."/>
            <person name="Magnuson J."/>
            <person name="Mondo S."/>
            <person name="Nolan M."/>
            <person name="Ohm R."/>
            <person name="Pangilinan J."/>
            <person name="Park H.-J."/>
            <person name="Ramirez L."/>
            <person name="Alfaro M."/>
            <person name="Sun H."/>
            <person name="Tritt A."/>
            <person name="Yoshinaga Y."/>
            <person name="Zwiers L.-H."/>
            <person name="Turgeon B.G."/>
            <person name="Goodwin S.B."/>
            <person name="Spatafora J.W."/>
            <person name="Crous P.W."/>
            <person name="Grigoriev I.V."/>
        </authorList>
    </citation>
    <scope>NUCLEOTIDE SEQUENCE</scope>
    <source>
        <strain evidence="1">IPT5</strain>
    </source>
</reference>
<proteinExistence type="predicted"/>
<name>A0A6A7BAS3_9PLEO</name>
<evidence type="ECO:0000313" key="1">
    <source>
        <dbReference type="EMBL" id="KAF2852352.1"/>
    </source>
</evidence>
<keyword evidence="2" id="KW-1185">Reference proteome</keyword>
<organism evidence="1 2">
    <name type="scientific">Plenodomus tracheiphilus IPT5</name>
    <dbReference type="NCBI Taxonomy" id="1408161"/>
    <lineage>
        <taxon>Eukaryota</taxon>
        <taxon>Fungi</taxon>
        <taxon>Dikarya</taxon>
        <taxon>Ascomycota</taxon>
        <taxon>Pezizomycotina</taxon>
        <taxon>Dothideomycetes</taxon>
        <taxon>Pleosporomycetidae</taxon>
        <taxon>Pleosporales</taxon>
        <taxon>Pleosporineae</taxon>
        <taxon>Leptosphaeriaceae</taxon>
        <taxon>Plenodomus</taxon>
    </lineage>
</organism>
<accession>A0A6A7BAS3</accession>
<protein>
    <submittedName>
        <fullName evidence="1">Uncharacterized protein</fullName>
    </submittedName>
</protein>
<gene>
    <name evidence="1" type="ORF">T440DRAFT_41412</name>
</gene>
<dbReference type="Proteomes" id="UP000799423">
    <property type="component" value="Unassembled WGS sequence"/>
</dbReference>
<evidence type="ECO:0000313" key="2">
    <source>
        <dbReference type="Proteomes" id="UP000799423"/>
    </source>
</evidence>